<name>A0ABW5KE70_9SPHI</name>
<evidence type="ECO:0000256" key="8">
    <source>
        <dbReference type="ARBA" id="ARBA00022989"/>
    </source>
</evidence>
<comment type="caution">
    <text evidence="11">The sequence shown here is derived from an EMBL/GenBank/DDBJ whole genome shotgun (WGS) entry which is preliminary data.</text>
</comment>
<evidence type="ECO:0000256" key="3">
    <source>
        <dbReference type="ARBA" id="ARBA00006669"/>
    </source>
</evidence>
<sequence length="262" mass="29884">MLRIYPISPRWEEPDPGNAGVGTDFILCFSVFSRSISTSESILDMDVPAILEEIQSAFEATSWLERLAVVFGIIQVLLSRKNKISNYFFGIVSIVLTISVLYDARLYAEILLNGYYLVMSIYGLWYWKYKNVDRQEVQISRCRSSEWMAVGAIVVGGYFFLFGVLFYFTDSDVPMLDALVSSTAWAGMWLLAKRKLENWILLNLSNAIAIPLLVYKELYLFAMLTIILFIVAIFGYFKWKSILAAQSSIHAVDFNHSISYKG</sequence>
<gene>
    <name evidence="11" type="primary">pnuC</name>
    <name evidence="11" type="ORF">ACFSR5_05550</name>
</gene>
<keyword evidence="8 10" id="KW-1133">Transmembrane helix</keyword>
<keyword evidence="6" id="KW-1003">Cell membrane</keyword>
<proteinExistence type="inferred from homology"/>
<keyword evidence="12" id="KW-1185">Reference proteome</keyword>
<evidence type="ECO:0000256" key="10">
    <source>
        <dbReference type="SAM" id="Phobius"/>
    </source>
</evidence>
<protein>
    <recommendedName>
        <fullName evidence="4">Nicotinamide riboside transporter PnuC</fullName>
    </recommendedName>
</protein>
<dbReference type="EMBL" id="JBHULR010000003">
    <property type="protein sequence ID" value="MFD2547111.1"/>
    <property type="molecule type" value="Genomic_DNA"/>
</dbReference>
<comment type="subcellular location">
    <subcellularLocation>
        <location evidence="2">Cell membrane</location>
        <topology evidence="2">Multi-pass membrane protein</topology>
    </subcellularLocation>
</comment>
<evidence type="ECO:0000313" key="11">
    <source>
        <dbReference type="EMBL" id="MFD2547111.1"/>
    </source>
</evidence>
<feature type="transmembrane region" description="Helical" evidence="10">
    <location>
        <begin position="110"/>
        <end position="127"/>
    </location>
</feature>
<evidence type="ECO:0000256" key="5">
    <source>
        <dbReference type="ARBA" id="ARBA00022448"/>
    </source>
</evidence>
<dbReference type="Pfam" id="PF04973">
    <property type="entry name" value="NMN_transporter"/>
    <property type="match status" value="1"/>
</dbReference>
<keyword evidence="9 10" id="KW-0472">Membrane</keyword>
<evidence type="ECO:0000256" key="2">
    <source>
        <dbReference type="ARBA" id="ARBA00004651"/>
    </source>
</evidence>
<evidence type="ECO:0000256" key="1">
    <source>
        <dbReference type="ARBA" id="ARBA00002672"/>
    </source>
</evidence>
<organism evidence="11 12">
    <name type="scientific">Sphingobacterium suaedae</name>
    <dbReference type="NCBI Taxonomy" id="1686402"/>
    <lineage>
        <taxon>Bacteria</taxon>
        <taxon>Pseudomonadati</taxon>
        <taxon>Bacteroidota</taxon>
        <taxon>Sphingobacteriia</taxon>
        <taxon>Sphingobacteriales</taxon>
        <taxon>Sphingobacteriaceae</taxon>
        <taxon>Sphingobacterium</taxon>
    </lineage>
</organism>
<evidence type="ECO:0000256" key="7">
    <source>
        <dbReference type="ARBA" id="ARBA00022692"/>
    </source>
</evidence>
<feature type="transmembrane region" description="Helical" evidence="10">
    <location>
        <begin position="87"/>
        <end position="104"/>
    </location>
</feature>
<evidence type="ECO:0000256" key="6">
    <source>
        <dbReference type="ARBA" id="ARBA00022475"/>
    </source>
</evidence>
<keyword evidence="5" id="KW-0813">Transport</keyword>
<reference evidence="12" key="1">
    <citation type="journal article" date="2019" name="Int. J. Syst. Evol. Microbiol.">
        <title>The Global Catalogue of Microorganisms (GCM) 10K type strain sequencing project: providing services to taxonomists for standard genome sequencing and annotation.</title>
        <authorList>
            <consortium name="The Broad Institute Genomics Platform"/>
            <consortium name="The Broad Institute Genome Sequencing Center for Infectious Disease"/>
            <person name="Wu L."/>
            <person name="Ma J."/>
        </authorList>
    </citation>
    <scope>NUCLEOTIDE SEQUENCE [LARGE SCALE GENOMIC DNA]</scope>
    <source>
        <strain evidence="12">KCTC 42662</strain>
    </source>
</reference>
<evidence type="ECO:0000256" key="4">
    <source>
        <dbReference type="ARBA" id="ARBA00017522"/>
    </source>
</evidence>
<feature type="transmembrane region" description="Helical" evidence="10">
    <location>
        <begin position="221"/>
        <end position="239"/>
    </location>
</feature>
<comment type="function">
    <text evidence="1">Required for nicotinamide riboside transport across the inner membrane.</text>
</comment>
<dbReference type="PANTHER" id="PTHR36122:SF2">
    <property type="entry name" value="NICOTINAMIDE RIBOSIDE TRANSPORTER PNUC"/>
    <property type="match status" value="1"/>
</dbReference>
<comment type="similarity">
    <text evidence="3">Belongs to the nicotinamide ribonucleoside (NR) uptake permease (TC 4.B.1) family.</text>
</comment>
<feature type="transmembrane region" description="Helical" evidence="10">
    <location>
        <begin position="147"/>
        <end position="168"/>
    </location>
</feature>
<dbReference type="Proteomes" id="UP001597545">
    <property type="component" value="Unassembled WGS sequence"/>
</dbReference>
<evidence type="ECO:0000313" key="12">
    <source>
        <dbReference type="Proteomes" id="UP001597545"/>
    </source>
</evidence>
<accession>A0ABW5KE70</accession>
<dbReference type="InterPro" id="IPR006419">
    <property type="entry name" value="NMN_transpt_PnuC"/>
</dbReference>
<evidence type="ECO:0000256" key="9">
    <source>
        <dbReference type="ARBA" id="ARBA00023136"/>
    </source>
</evidence>
<keyword evidence="7 10" id="KW-0812">Transmembrane</keyword>
<dbReference type="NCBIfam" id="TIGR01528">
    <property type="entry name" value="NMN_trans_PnuC"/>
    <property type="match status" value="1"/>
</dbReference>
<dbReference type="RefSeq" id="WP_380901552.1">
    <property type="nucleotide sequence ID" value="NZ_JBHUEG010000007.1"/>
</dbReference>
<dbReference type="PANTHER" id="PTHR36122">
    <property type="entry name" value="NICOTINAMIDE RIBOSIDE TRANSPORTER PNUC"/>
    <property type="match status" value="1"/>
</dbReference>